<evidence type="ECO:0000256" key="1">
    <source>
        <dbReference type="SAM" id="MobiDB-lite"/>
    </source>
</evidence>
<evidence type="ECO:0000313" key="4">
    <source>
        <dbReference type="Proteomes" id="UP000231962"/>
    </source>
</evidence>
<protein>
    <recommendedName>
        <fullName evidence="6">Transporter</fullName>
    </recommendedName>
</protein>
<feature type="compositionally biased region" description="Basic and acidic residues" evidence="1">
    <location>
        <begin position="85"/>
        <end position="94"/>
    </location>
</feature>
<feature type="region of interest" description="Disordered" evidence="1">
    <location>
        <begin position="53"/>
        <end position="94"/>
    </location>
</feature>
<evidence type="ECO:0000313" key="5">
    <source>
        <dbReference type="Proteomes" id="UP000231990"/>
    </source>
</evidence>
<proteinExistence type="predicted"/>
<organism evidence="3 5">
    <name type="scientific">Leptospira perolatii</name>
    <dbReference type="NCBI Taxonomy" id="2023191"/>
    <lineage>
        <taxon>Bacteria</taxon>
        <taxon>Pseudomonadati</taxon>
        <taxon>Spirochaetota</taxon>
        <taxon>Spirochaetia</taxon>
        <taxon>Leptospirales</taxon>
        <taxon>Leptospiraceae</taxon>
        <taxon>Leptospira</taxon>
    </lineage>
</organism>
<dbReference type="EMBL" id="NPDZ01000019">
    <property type="protein sequence ID" value="PJZ71787.1"/>
    <property type="molecule type" value="Genomic_DNA"/>
</dbReference>
<gene>
    <name evidence="2" type="ORF">CH360_12380</name>
    <name evidence="3" type="ORF">CH373_17535</name>
</gene>
<dbReference type="EMBL" id="NPDY01000012">
    <property type="protein sequence ID" value="PJZ69078.1"/>
    <property type="molecule type" value="Genomic_DNA"/>
</dbReference>
<reference evidence="4 5" key="1">
    <citation type="submission" date="2017-07" db="EMBL/GenBank/DDBJ databases">
        <title>Leptospira spp. isolated from tropical soils.</title>
        <authorList>
            <person name="Thibeaux R."/>
            <person name="Iraola G."/>
            <person name="Ferres I."/>
            <person name="Bierque E."/>
            <person name="Girault D."/>
            <person name="Soupe-Gilbert M.-E."/>
            <person name="Picardeau M."/>
            <person name="Goarant C."/>
        </authorList>
    </citation>
    <scope>NUCLEOTIDE SEQUENCE [LARGE SCALE GENOMIC DNA]</scope>
    <source>
        <strain evidence="3 5">FH1-B-B1</strain>
        <strain evidence="2 4">FH1-B-C1</strain>
    </source>
</reference>
<evidence type="ECO:0000313" key="2">
    <source>
        <dbReference type="EMBL" id="PJZ69078.1"/>
    </source>
</evidence>
<dbReference type="InterPro" id="IPR025737">
    <property type="entry name" value="FApF"/>
</dbReference>
<keyword evidence="4" id="KW-1185">Reference proteome</keyword>
<dbReference type="Pfam" id="PF13557">
    <property type="entry name" value="Phenol_MetA_deg"/>
    <property type="match status" value="1"/>
</dbReference>
<dbReference type="Proteomes" id="UP000231990">
    <property type="component" value="Unassembled WGS sequence"/>
</dbReference>
<evidence type="ECO:0008006" key="6">
    <source>
        <dbReference type="Google" id="ProtNLM"/>
    </source>
</evidence>
<dbReference type="AlphaFoldDB" id="A0A2M9ZI92"/>
<evidence type="ECO:0000313" key="3">
    <source>
        <dbReference type="EMBL" id="PJZ71787.1"/>
    </source>
</evidence>
<name>A0A2M9ZI92_9LEPT</name>
<dbReference type="Proteomes" id="UP000231962">
    <property type="component" value="Unassembled WGS sequence"/>
</dbReference>
<comment type="caution">
    <text evidence="3">The sequence shown here is derived from an EMBL/GenBank/DDBJ whole genome shotgun (WGS) entry which is preliminary data.</text>
</comment>
<dbReference type="RefSeq" id="WP_100714370.1">
    <property type="nucleotide sequence ID" value="NZ_NPDY01000012.1"/>
</dbReference>
<accession>A0A2M9ZI92</accession>
<dbReference type="OrthoDB" id="5450709at2"/>
<sequence length="428" mass="47424">MAPILDMIMGTESHPNQGARLLTKLLAEFRRNLCGKFLVFLLLFSFPLLGQGSSSEQNGTKEKVSNSAIEEDQTSTVDHSKHKNGRDSSHDHSVEVPAGITGAHYHPPGKIMVEYRYMLMNMSGLYNGSSKLDPFLVLNTSQYSGNLSSTSTSTTLHNHAGSANSASGSYRYDMVPTKMNMEMHMAMIMGSFSENLSYMVMVPFVRNSMEMLNSGNYQKSYMSAQGVGDIQVQTSYKILKGETHTLALNFGLTLPTGSINEKDFMMQGQPKSTVSYGMQPGTGTFNPVPGVTYTGRIDRFFWGAQALAMVHYGANQNGYRFGDKYEGSVWSGYKLTDWFALLVRVNMQKWENLIRRDPSLPITMTPQNDPDKQGGRRTIVYIGSNLKLPFLGSDIRANLEFGAPVYQHLNGPQVGLQSVVNFSLQITL</sequence>